<sequence>MDADVDRLDDGGDDLDHNDFYDEEARDVIDEQWVLLASFETAPRDIDRCQLIASATEARNDRMAVMVATEKSSAMLAHYTVYEAVYVSFITFMLGTSIG</sequence>
<organism evidence="1 2">
    <name type="scientific">Lolium multiflorum</name>
    <name type="common">Italian ryegrass</name>
    <name type="synonym">Lolium perenne subsp. multiflorum</name>
    <dbReference type="NCBI Taxonomy" id="4521"/>
    <lineage>
        <taxon>Eukaryota</taxon>
        <taxon>Viridiplantae</taxon>
        <taxon>Streptophyta</taxon>
        <taxon>Embryophyta</taxon>
        <taxon>Tracheophyta</taxon>
        <taxon>Spermatophyta</taxon>
        <taxon>Magnoliopsida</taxon>
        <taxon>Liliopsida</taxon>
        <taxon>Poales</taxon>
        <taxon>Poaceae</taxon>
        <taxon>BOP clade</taxon>
        <taxon>Pooideae</taxon>
        <taxon>Poodae</taxon>
        <taxon>Poeae</taxon>
        <taxon>Poeae Chloroplast Group 2 (Poeae type)</taxon>
        <taxon>Loliodinae</taxon>
        <taxon>Loliinae</taxon>
        <taxon>Lolium</taxon>
    </lineage>
</organism>
<keyword evidence="2" id="KW-1185">Reference proteome</keyword>
<dbReference type="Proteomes" id="UP001231189">
    <property type="component" value="Unassembled WGS sequence"/>
</dbReference>
<dbReference type="EMBL" id="JAUUTY010000002">
    <property type="protein sequence ID" value="KAK1687151.1"/>
    <property type="molecule type" value="Genomic_DNA"/>
</dbReference>
<protein>
    <submittedName>
        <fullName evidence="1">Uncharacterized protein</fullName>
    </submittedName>
</protein>
<accession>A0AAD8X228</accession>
<dbReference type="AlphaFoldDB" id="A0AAD8X228"/>
<name>A0AAD8X228_LOLMU</name>
<gene>
    <name evidence="1" type="ORF">QYE76_047999</name>
</gene>
<comment type="caution">
    <text evidence="1">The sequence shown here is derived from an EMBL/GenBank/DDBJ whole genome shotgun (WGS) entry which is preliminary data.</text>
</comment>
<evidence type="ECO:0000313" key="1">
    <source>
        <dbReference type="EMBL" id="KAK1687151.1"/>
    </source>
</evidence>
<reference evidence="1" key="1">
    <citation type="submission" date="2023-07" db="EMBL/GenBank/DDBJ databases">
        <title>A chromosome-level genome assembly of Lolium multiflorum.</title>
        <authorList>
            <person name="Chen Y."/>
            <person name="Copetti D."/>
            <person name="Kolliker R."/>
            <person name="Studer B."/>
        </authorList>
    </citation>
    <scope>NUCLEOTIDE SEQUENCE</scope>
    <source>
        <strain evidence="1">02402/16</strain>
        <tissue evidence="1">Leaf</tissue>
    </source>
</reference>
<proteinExistence type="predicted"/>
<evidence type="ECO:0000313" key="2">
    <source>
        <dbReference type="Proteomes" id="UP001231189"/>
    </source>
</evidence>